<dbReference type="EMBL" id="CP033125">
    <property type="protein sequence ID" value="AYO52317.1"/>
    <property type="molecule type" value="Genomic_DNA"/>
</dbReference>
<dbReference type="InterPro" id="IPR007560">
    <property type="entry name" value="Restrct_endonuc_IV_Mrr"/>
</dbReference>
<accession>A0A3G2SWZ4</accession>
<dbReference type="Gene3D" id="3.40.1350.10">
    <property type="match status" value="1"/>
</dbReference>
<protein>
    <submittedName>
        <fullName evidence="2">Restriction endonuclease</fullName>
    </submittedName>
</protein>
<gene>
    <name evidence="2" type="ORF">CDG68_00775</name>
</gene>
<evidence type="ECO:0000313" key="3">
    <source>
        <dbReference type="Proteomes" id="UP000279962"/>
    </source>
</evidence>
<keyword evidence="2" id="KW-0540">Nuclease</keyword>
<dbReference type="PANTHER" id="PTHR30015">
    <property type="entry name" value="MRR RESTRICTION SYSTEM PROTEIN"/>
    <property type="match status" value="1"/>
</dbReference>
<name>A0A3G2SWZ4_9GAMM</name>
<dbReference type="Pfam" id="PF04471">
    <property type="entry name" value="Mrr_cat"/>
    <property type="match status" value="1"/>
</dbReference>
<dbReference type="GO" id="GO:0015666">
    <property type="term" value="F:restriction endodeoxyribonuclease activity"/>
    <property type="evidence" value="ECO:0007669"/>
    <property type="project" value="TreeGrafter"/>
</dbReference>
<dbReference type="Proteomes" id="UP000279962">
    <property type="component" value="Plasmid p5_010062"/>
</dbReference>
<sequence length="251" mass="28597">MAIELITENEFSEYVIKTFTGITKEFAWYRSNTLDLVGVLVQDNIDKDWGYVILAKEEDGNYRPQDVGASIDSKSDANNELYAKMLAIEVSGEIKDELYDDNSVSLDLPKIEIMSIDDHIKAYFKKHPEDLYQLSPRKFEELVASIIKDMGFDVELTPATRDGGRDIIAYIRTGISSYLTHIECKRYAPDNKVSVDIIRSVVGVHHMRNANKSVIVTTGFFTKDARDEAKLVENSLDLKDYNDLKDMLSKY</sequence>
<dbReference type="InterPro" id="IPR011856">
    <property type="entry name" value="tRNA_endonuc-like_dom_sf"/>
</dbReference>
<dbReference type="InterPro" id="IPR011335">
    <property type="entry name" value="Restrct_endonuc-II-like"/>
</dbReference>
<keyword evidence="2" id="KW-0378">Hydrolase</keyword>
<proteinExistence type="predicted"/>
<feature type="domain" description="Restriction endonuclease type IV Mrr" evidence="1">
    <location>
        <begin position="132"/>
        <end position="248"/>
    </location>
</feature>
<organism evidence="2 3">
    <name type="scientific">Acinetobacter wuhouensis</name>
    <dbReference type="NCBI Taxonomy" id="1879050"/>
    <lineage>
        <taxon>Bacteria</taxon>
        <taxon>Pseudomonadati</taxon>
        <taxon>Pseudomonadota</taxon>
        <taxon>Gammaproteobacteria</taxon>
        <taxon>Moraxellales</taxon>
        <taxon>Moraxellaceae</taxon>
        <taxon>Acinetobacter</taxon>
    </lineage>
</organism>
<evidence type="ECO:0000259" key="1">
    <source>
        <dbReference type="Pfam" id="PF04471"/>
    </source>
</evidence>
<dbReference type="AlphaFoldDB" id="A0A3G2SWZ4"/>
<evidence type="ECO:0000313" key="2">
    <source>
        <dbReference type="EMBL" id="AYO52317.1"/>
    </source>
</evidence>
<dbReference type="PANTHER" id="PTHR30015:SF6">
    <property type="entry name" value="SLL1429 PROTEIN"/>
    <property type="match status" value="1"/>
</dbReference>
<reference evidence="2 3" key="1">
    <citation type="submission" date="2018-10" db="EMBL/GenBank/DDBJ databases">
        <title>The complete genome of Acinetobacter wuhouensis strain WCHAW010062.</title>
        <authorList>
            <person name="Hu Y."/>
            <person name="Long H."/>
            <person name="Feng Y."/>
            <person name="Zong Z."/>
        </authorList>
    </citation>
    <scope>NUCLEOTIDE SEQUENCE [LARGE SCALE GENOMIC DNA]</scope>
    <source>
        <strain evidence="2 3">WCHAW010062</strain>
        <plasmid evidence="2 3">p5_010062</plasmid>
    </source>
</reference>
<dbReference type="SUPFAM" id="SSF52980">
    <property type="entry name" value="Restriction endonuclease-like"/>
    <property type="match status" value="1"/>
</dbReference>
<geneLocation type="plasmid" evidence="2 3">
    <name>p5_010062</name>
</geneLocation>
<dbReference type="InterPro" id="IPR052906">
    <property type="entry name" value="Type_IV_Methyl-Rstrct_Enzyme"/>
</dbReference>
<keyword evidence="2" id="KW-0255">Endonuclease</keyword>
<dbReference type="RefSeq" id="WP_087554563.1">
    <property type="nucleotide sequence ID" value="NZ_CP033125.1"/>
</dbReference>
<dbReference type="GO" id="GO:0009307">
    <property type="term" value="P:DNA restriction-modification system"/>
    <property type="evidence" value="ECO:0007669"/>
    <property type="project" value="InterPro"/>
</dbReference>
<dbReference type="GO" id="GO:0003677">
    <property type="term" value="F:DNA binding"/>
    <property type="evidence" value="ECO:0007669"/>
    <property type="project" value="InterPro"/>
</dbReference>
<keyword evidence="2" id="KW-0614">Plasmid</keyword>